<evidence type="ECO:0000256" key="9">
    <source>
        <dbReference type="ARBA" id="ARBA00023160"/>
    </source>
</evidence>
<keyword evidence="6 10" id="KW-1133">Transmembrane helix</keyword>
<gene>
    <name evidence="11" type="primary">SMI743</name>
    <name evidence="11" type="ORF">SmJEL517_g00743</name>
</gene>
<comment type="catalytic activity">
    <reaction evidence="10">
        <text>an acyl-CoA + malonyl-CoA + H(+) = a 3-oxoacyl-CoA + CO2 + CoA</text>
        <dbReference type="Rhea" id="RHEA:50252"/>
        <dbReference type="ChEBI" id="CHEBI:15378"/>
        <dbReference type="ChEBI" id="CHEBI:16526"/>
        <dbReference type="ChEBI" id="CHEBI:57287"/>
        <dbReference type="ChEBI" id="CHEBI:57384"/>
        <dbReference type="ChEBI" id="CHEBI:58342"/>
        <dbReference type="ChEBI" id="CHEBI:90726"/>
    </reaction>
    <physiologicalReaction direction="left-to-right" evidence="10">
        <dbReference type="Rhea" id="RHEA:50253"/>
    </physiologicalReaction>
</comment>
<dbReference type="EMBL" id="QEAO01000002">
    <property type="protein sequence ID" value="TPX37448.1"/>
    <property type="molecule type" value="Genomic_DNA"/>
</dbReference>
<name>A0A507CDN2_9FUNG</name>
<evidence type="ECO:0000256" key="8">
    <source>
        <dbReference type="ARBA" id="ARBA00023136"/>
    </source>
</evidence>
<dbReference type="Pfam" id="PF01151">
    <property type="entry name" value="ELO"/>
    <property type="match status" value="1"/>
</dbReference>
<evidence type="ECO:0000256" key="6">
    <source>
        <dbReference type="ARBA" id="ARBA00022989"/>
    </source>
</evidence>
<evidence type="ECO:0000256" key="5">
    <source>
        <dbReference type="ARBA" id="ARBA00022832"/>
    </source>
</evidence>
<protein>
    <recommendedName>
        <fullName evidence="10">Elongation of fatty acids protein</fullName>
        <ecNumber evidence="10">2.3.1.-</ecNumber>
    </recommendedName>
</protein>
<evidence type="ECO:0000256" key="1">
    <source>
        <dbReference type="ARBA" id="ARBA00004141"/>
    </source>
</evidence>
<keyword evidence="8 10" id="KW-0472">Membrane</keyword>
<feature type="transmembrane region" description="Helical" evidence="10">
    <location>
        <begin position="143"/>
        <end position="162"/>
    </location>
</feature>
<dbReference type="GO" id="GO:0034625">
    <property type="term" value="P:fatty acid elongation, monounsaturated fatty acid"/>
    <property type="evidence" value="ECO:0007669"/>
    <property type="project" value="TreeGrafter"/>
</dbReference>
<dbReference type="GO" id="GO:0030148">
    <property type="term" value="P:sphingolipid biosynthetic process"/>
    <property type="evidence" value="ECO:0007669"/>
    <property type="project" value="TreeGrafter"/>
</dbReference>
<feature type="transmembrane region" description="Helical" evidence="10">
    <location>
        <begin position="168"/>
        <end position="189"/>
    </location>
</feature>
<dbReference type="GO" id="GO:0009922">
    <property type="term" value="F:fatty acid elongase activity"/>
    <property type="evidence" value="ECO:0007669"/>
    <property type="project" value="InterPro"/>
</dbReference>
<keyword evidence="4 10" id="KW-0812">Transmembrane</keyword>
<dbReference type="GO" id="GO:0034626">
    <property type="term" value="P:fatty acid elongation, polyunsaturated fatty acid"/>
    <property type="evidence" value="ECO:0007669"/>
    <property type="project" value="TreeGrafter"/>
</dbReference>
<keyword evidence="3 10" id="KW-0808">Transferase</keyword>
<keyword evidence="2 10" id="KW-0444">Lipid biosynthesis</keyword>
<evidence type="ECO:0000313" key="12">
    <source>
        <dbReference type="Proteomes" id="UP000319731"/>
    </source>
</evidence>
<evidence type="ECO:0000256" key="10">
    <source>
        <dbReference type="RuleBase" id="RU361115"/>
    </source>
</evidence>
<keyword evidence="5 10" id="KW-0276">Fatty acid metabolism</keyword>
<evidence type="ECO:0000313" key="11">
    <source>
        <dbReference type="EMBL" id="TPX37448.1"/>
    </source>
</evidence>
<keyword evidence="12" id="KW-1185">Reference proteome</keyword>
<evidence type="ECO:0000256" key="3">
    <source>
        <dbReference type="ARBA" id="ARBA00022679"/>
    </source>
</evidence>
<dbReference type="GeneID" id="42001969"/>
<dbReference type="InterPro" id="IPR002076">
    <property type="entry name" value="ELO_fam"/>
</dbReference>
<evidence type="ECO:0000256" key="7">
    <source>
        <dbReference type="ARBA" id="ARBA00023098"/>
    </source>
</evidence>
<dbReference type="PANTHER" id="PTHR11157:SF169">
    <property type="entry name" value="ELONGATION OF FATTY ACIDS PROTEIN"/>
    <property type="match status" value="1"/>
</dbReference>
<feature type="transmembrane region" description="Helical" evidence="10">
    <location>
        <begin position="201"/>
        <end position="222"/>
    </location>
</feature>
<keyword evidence="7 10" id="KW-0443">Lipid metabolism</keyword>
<evidence type="ECO:0000256" key="2">
    <source>
        <dbReference type="ARBA" id="ARBA00022516"/>
    </source>
</evidence>
<dbReference type="GO" id="GO:0042761">
    <property type="term" value="P:very long-chain fatty acid biosynthetic process"/>
    <property type="evidence" value="ECO:0007669"/>
    <property type="project" value="TreeGrafter"/>
</dbReference>
<accession>A0A507CDN2</accession>
<evidence type="ECO:0000256" key="4">
    <source>
        <dbReference type="ARBA" id="ARBA00022692"/>
    </source>
</evidence>
<dbReference type="GO" id="GO:0019367">
    <property type="term" value="P:fatty acid elongation, saturated fatty acid"/>
    <property type="evidence" value="ECO:0007669"/>
    <property type="project" value="TreeGrafter"/>
</dbReference>
<dbReference type="AlphaFoldDB" id="A0A507CDN2"/>
<reference evidence="11 12" key="1">
    <citation type="journal article" date="2019" name="Sci. Rep.">
        <title>Comparative genomics of chytrid fungi reveal insights into the obligate biotrophic and pathogenic lifestyle of Synchytrium endobioticum.</title>
        <authorList>
            <person name="van de Vossenberg B.T.L.H."/>
            <person name="Warris S."/>
            <person name="Nguyen H.D.T."/>
            <person name="van Gent-Pelzer M.P.E."/>
            <person name="Joly D.L."/>
            <person name="van de Geest H.C."/>
            <person name="Bonants P.J.M."/>
            <person name="Smith D.S."/>
            <person name="Levesque C.A."/>
            <person name="van der Lee T.A.J."/>
        </authorList>
    </citation>
    <scope>NUCLEOTIDE SEQUENCE [LARGE SCALE GENOMIC DNA]</scope>
    <source>
        <strain evidence="11 12">JEL517</strain>
    </source>
</reference>
<dbReference type="GO" id="GO:0005789">
    <property type="term" value="C:endoplasmic reticulum membrane"/>
    <property type="evidence" value="ECO:0007669"/>
    <property type="project" value="TreeGrafter"/>
</dbReference>
<sequence>MDTAAIMDHVLAAGKSIEAFTAQIRPIAMDQNVVLSIAIGYFILVQLVNPPSKSQPVKLGTAVTFLVFLHNVALCAYSAWTFYNTGPVWIQRLLDGENFFHTFCDLDGVYWKQTLDKYAYLFYLSKYYEFIDTVILLMKNRRVGLLQSYHHTGAVITMFLLVESQATACWIFVVFNSFIHTIMYAYYAASTIGIHFPFKQLITISQITQFLVGSCFGVFYIFCPGCAKRLDEGFSWGSERTSIAVTVVYLIPLTYLFFDFAFRTYGKKARSSKSNGHTGKPLKEE</sequence>
<feature type="transmembrane region" description="Helical" evidence="10">
    <location>
        <begin position="33"/>
        <end position="49"/>
    </location>
</feature>
<dbReference type="STRING" id="1806994.A0A507CDN2"/>
<dbReference type="RefSeq" id="XP_031027359.1">
    <property type="nucleotide sequence ID" value="XM_031166672.1"/>
</dbReference>
<comment type="caution">
    <text evidence="11">The sequence shown here is derived from an EMBL/GenBank/DDBJ whole genome shotgun (WGS) entry which is preliminary data.</text>
</comment>
<dbReference type="EC" id="2.3.1.-" evidence="10"/>
<dbReference type="PANTHER" id="PTHR11157">
    <property type="entry name" value="FATTY ACID ACYL TRANSFERASE-RELATED"/>
    <property type="match status" value="1"/>
</dbReference>
<feature type="transmembrane region" description="Helical" evidence="10">
    <location>
        <begin position="61"/>
        <end position="83"/>
    </location>
</feature>
<comment type="similarity">
    <text evidence="10">Belongs to the ELO family.</text>
</comment>
<keyword evidence="9 10" id="KW-0275">Fatty acid biosynthesis</keyword>
<organism evidence="11 12">
    <name type="scientific">Synchytrium microbalum</name>
    <dbReference type="NCBI Taxonomy" id="1806994"/>
    <lineage>
        <taxon>Eukaryota</taxon>
        <taxon>Fungi</taxon>
        <taxon>Fungi incertae sedis</taxon>
        <taxon>Chytridiomycota</taxon>
        <taxon>Chytridiomycota incertae sedis</taxon>
        <taxon>Chytridiomycetes</taxon>
        <taxon>Synchytriales</taxon>
        <taxon>Synchytriaceae</taxon>
        <taxon>Synchytrium</taxon>
    </lineage>
</organism>
<dbReference type="OrthoDB" id="10259681at2759"/>
<proteinExistence type="inferred from homology"/>
<dbReference type="Proteomes" id="UP000319731">
    <property type="component" value="Unassembled WGS sequence"/>
</dbReference>
<feature type="transmembrane region" description="Helical" evidence="10">
    <location>
        <begin position="242"/>
        <end position="262"/>
    </location>
</feature>
<comment type="subcellular location">
    <subcellularLocation>
        <location evidence="1">Membrane</location>
        <topology evidence="1">Multi-pass membrane protein</topology>
    </subcellularLocation>
</comment>